<organism evidence="1">
    <name type="scientific">viral metagenome</name>
    <dbReference type="NCBI Taxonomy" id="1070528"/>
    <lineage>
        <taxon>unclassified sequences</taxon>
        <taxon>metagenomes</taxon>
        <taxon>organismal metagenomes</taxon>
    </lineage>
</organism>
<proteinExistence type="predicted"/>
<name>A0A6H1ZWZ0_9ZZZZ</name>
<protein>
    <submittedName>
        <fullName evidence="1">Uncharacterized protein</fullName>
    </submittedName>
</protein>
<dbReference type="AlphaFoldDB" id="A0A6H1ZWZ0"/>
<gene>
    <name evidence="1" type="ORF">TM448A02447_0002</name>
</gene>
<accession>A0A6H1ZWZ0</accession>
<evidence type="ECO:0000313" key="1">
    <source>
        <dbReference type="EMBL" id="QJA52028.1"/>
    </source>
</evidence>
<dbReference type="EMBL" id="MT144307">
    <property type="protein sequence ID" value="QJA52028.1"/>
    <property type="molecule type" value="Genomic_DNA"/>
</dbReference>
<sequence>MKYLRNNSQPQKITVRQQRKIEYFGPAVKGRFTRHLLYIAMHPVGFRSGGELLKDDPDGIDQRVLRENLPMNEKIIISHKGENLNSSAFDVRDYRYTSEQRRPLNYTFDVEHYSHIVGFPLGADRMDERRYTLLVGDIVKFESDGDADEIMQRYPFVDEVNEKGEIIKPNPYMDKIDKEPMDTRGKQITTKWEEVPREDFAKKYNIKEAPTLEYREEKE</sequence>
<reference evidence="1" key="1">
    <citation type="submission" date="2020-03" db="EMBL/GenBank/DDBJ databases">
        <title>The deep terrestrial virosphere.</title>
        <authorList>
            <person name="Holmfeldt K."/>
            <person name="Nilsson E."/>
            <person name="Simone D."/>
            <person name="Lopez-Fernandez M."/>
            <person name="Wu X."/>
            <person name="de Brujin I."/>
            <person name="Lundin D."/>
            <person name="Andersson A."/>
            <person name="Bertilsson S."/>
            <person name="Dopson M."/>
        </authorList>
    </citation>
    <scope>NUCLEOTIDE SEQUENCE</scope>
    <source>
        <strain evidence="1">TM448A02447</strain>
    </source>
</reference>